<protein>
    <recommendedName>
        <fullName evidence="3">DUF1748-domain-containing protein</fullName>
    </recommendedName>
</protein>
<evidence type="ECO:0000313" key="2">
    <source>
        <dbReference type="Proteomes" id="UP000037751"/>
    </source>
</evidence>
<accession>A0A0M8MS63</accession>
<proteinExistence type="predicted"/>
<dbReference type="EMBL" id="LGAV01000011">
    <property type="protein sequence ID" value="KOS12561.1"/>
    <property type="molecule type" value="Genomic_DNA"/>
</dbReference>
<dbReference type="AlphaFoldDB" id="A0A0M8MS63"/>
<dbReference type="VEuPathDB" id="FungiDB:Malapachy_2877"/>
<dbReference type="GO" id="GO:0005737">
    <property type="term" value="C:cytoplasm"/>
    <property type="evidence" value="ECO:0007669"/>
    <property type="project" value="TreeGrafter"/>
</dbReference>
<dbReference type="GeneID" id="28729239"/>
<dbReference type="Proteomes" id="UP000037751">
    <property type="component" value="Unassembled WGS sequence"/>
</dbReference>
<keyword evidence="2" id="KW-1185">Reference proteome</keyword>
<dbReference type="PANTHER" id="PTHR28075">
    <property type="entry name" value="CHROMOSOME 16, WHOLE GENOME SHOTGUN SEQUENCE"/>
    <property type="match status" value="1"/>
</dbReference>
<dbReference type="Pfam" id="PF08520">
    <property type="entry name" value="Mitofissin"/>
    <property type="match status" value="1"/>
</dbReference>
<name>A0A0M8MS63_9BASI</name>
<dbReference type="RefSeq" id="XP_017990193.1">
    <property type="nucleotide sequence ID" value="XM_018137363.1"/>
</dbReference>
<evidence type="ECO:0008006" key="3">
    <source>
        <dbReference type="Google" id="ProtNLM"/>
    </source>
</evidence>
<comment type="caution">
    <text evidence="1">The sequence shown here is derived from an EMBL/GenBank/DDBJ whole genome shotgun (WGS) entry which is preliminary data.</text>
</comment>
<gene>
    <name evidence="1" type="ORF">Malapachy_2877</name>
</gene>
<dbReference type="PANTHER" id="PTHR28075:SF3">
    <property type="entry name" value="DUF1748-DOMAIN-CONTAINING PROTEIN"/>
    <property type="match status" value="1"/>
</dbReference>
<organism evidence="1 2">
    <name type="scientific">Malassezia pachydermatis</name>
    <dbReference type="NCBI Taxonomy" id="77020"/>
    <lineage>
        <taxon>Eukaryota</taxon>
        <taxon>Fungi</taxon>
        <taxon>Dikarya</taxon>
        <taxon>Basidiomycota</taxon>
        <taxon>Ustilaginomycotina</taxon>
        <taxon>Malasseziomycetes</taxon>
        <taxon>Malasseziales</taxon>
        <taxon>Malasseziaceae</taxon>
        <taxon>Malassezia</taxon>
    </lineage>
</organism>
<reference evidence="1 2" key="1">
    <citation type="submission" date="2015-07" db="EMBL/GenBank/DDBJ databases">
        <title>Draft Genome Sequence of Malassezia furfur CBS1878 and Malassezia pachydermatis CBS1879.</title>
        <authorList>
            <person name="Triana S."/>
            <person name="Ohm R."/>
            <person name="Gonzalez A."/>
            <person name="DeCock H."/>
            <person name="Restrepo S."/>
            <person name="Celis A."/>
        </authorList>
    </citation>
    <scope>NUCLEOTIDE SEQUENCE [LARGE SCALE GENOMIC DNA]</scope>
    <source>
        <strain evidence="1 2">CBS 1879</strain>
    </source>
</reference>
<sequence>MMGKLMHYAADAILVSTILAGVKQSSGMSIDTTHITEPNIRNALHYYLSAGEFVFSSARSFAQGSSYFRPAGPVNPMNVFSSDSMTSNMRQYSHH</sequence>
<evidence type="ECO:0000313" key="1">
    <source>
        <dbReference type="EMBL" id="KOS12561.1"/>
    </source>
</evidence>
<dbReference type="InterPro" id="IPR013726">
    <property type="entry name" value="Mitofissin"/>
</dbReference>
<dbReference type="OrthoDB" id="16824at2759"/>
<dbReference type="STRING" id="77020.A0A0M8MS63"/>